<reference evidence="1" key="1">
    <citation type="journal article" date="2019" name="bioRxiv">
        <title>The Genome of the Zebra Mussel, Dreissena polymorpha: A Resource for Invasive Species Research.</title>
        <authorList>
            <person name="McCartney M.A."/>
            <person name="Auch B."/>
            <person name="Kono T."/>
            <person name="Mallez S."/>
            <person name="Zhang Y."/>
            <person name="Obille A."/>
            <person name="Becker A."/>
            <person name="Abrahante J.E."/>
            <person name="Garbe J."/>
            <person name="Badalamenti J.P."/>
            <person name="Herman A."/>
            <person name="Mangelson H."/>
            <person name="Liachko I."/>
            <person name="Sullivan S."/>
            <person name="Sone E.D."/>
            <person name="Koren S."/>
            <person name="Silverstein K.A.T."/>
            <person name="Beckman K.B."/>
            <person name="Gohl D.M."/>
        </authorList>
    </citation>
    <scope>NUCLEOTIDE SEQUENCE</scope>
    <source>
        <strain evidence="1">Duluth1</strain>
        <tissue evidence="1">Whole animal</tissue>
    </source>
</reference>
<protein>
    <submittedName>
        <fullName evidence="1">Uncharacterized protein</fullName>
    </submittedName>
</protein>
<evidence type="ECO:0000313" key="2">
    <source>
        <dbReference type="Proteomes" id="UP000828390"/>
    </source>
</evidence>
<dbReference type="EMBL" id="JAIWYP010000007">
    <property type="protein sequence ID" value="KAH3792798.1"/>
    <property type="molecule type" value="Genomic_DNA"/>
</dbReference>
<proteinExistence type="predicted"/>
<dbReference type="AlphaFoldDB" id="A0A9D4J1Y8"/>
<organism evidence="1 2">
    <name type="scientific">Dreissena polymorpha</name>
    <name type="common">Zebra mussel</name>
    <name type="synonym">Mytilus polymorpha</name>
    <dbReference type="NCBI Taxonomy" id="45954"/>
    <lineage>
        <taxon>Eukaryota</taxon>
        <taxon>Metazoa</taxon>
        <taxon>Spiralia</taxon>
        <taxon>Lophotrochozoa</taxon>
        <taxon>Mollusca</taxon>
        <taxon>Bivalvia</taxon>
        <taxon>Autobranchia</taxon>
        <taxon>Heteroconchia</taxon>
        <taxon>Euheterodonta</taxon>
        <taxon>Imparidentia</taxon>
        <taxon>Neoheterodontei</taxon>
        <taxon>Myida</taxon>
        <taxon>Dreissenoidea</taxon>
        <taxon>Dreissenidae</taxon>
        <taxon>Dreissena</taxon>
    </lineage>
</organism>
<keyword evidence="2" id="KW-1185">Reference proteome</keyword>
<dbReference type="Proteomes" id="UP000828390">
    <property type="component" value="Unassembled WGS sequence"/>
</dbReference>
<reference evidence="1" key="2">
    <citation type="submission" date="2020-11" db="EMBL/GenBank/DDBJ databases">
        <authorList>
            <person name="McCartney M.A."/>
            <person name="Auch B."/>
            <person name="Kono T."/>
            <person name="Mallez S."/>
            <person name="Becker A."/>
            <person name="Gohl D.M."/>
            <person name="Silverstein K.A.T."/>
            <person name="Koren S."/>
            <person name="Bechman K.B."/>
            <person name="Herman A."/>
            <person name="Abrahante J.E."/>
            <person name="Garbe J."/>
        </authorList>
    </citation>
    <scope>NUCLEOTIDE SEQUENCE</scope>
    <source>
        <strain evidence="1">Duluth1</strain>
        <tissue evidence="1">Whole animal</tissue>
    </source>
</reference>
<accession>A0A9D4J1Y8</accession>
<gene>
    <name evidence="1" type="ORF">DPMN_146297</name>
</gene>
<name>A0A9D4J1Y8_DREPO</name>
<comment type="caution">
    <text evidence="1">The sequence shown here is derived from an EMBL/GenBank/DDBJ whole genome shotgun (WGS) entry which is preliminary data.</text>
</comment>
<sequence>MADTATVPVFACPCHLLLLSGANIAFAELVLLTEVTGAASGAGAGIVYSCHMC</sequence>
<evidence type="ECO:0000313" key="1">
    <source>
        <dbReference type="EMBL" id="KAH3792798.1"/>
    </source>
</evidence>